<evidence type="ECO:0000256" key="3">
    <source>
        <dbReference type="ARBA" id="ARBA00022525"/>
    </source>
</evidence>
<dbReference type="InterPro" id="IPR014710">
    <property type="entry name" value="RmlC-like_jellyroll"/>
</dbReference>
<dbReference type="PANTHER" id="PTHR31238">
    <property type="entry name" value="GERMIN-LIKE PROTEIN SUBFAMILY 3 MEMBER 3"/>
    <property type="match status" value="1"/>
</dbReference>
<dbReference type="InterPro" id="IPR006045">
    <property type="entry name" value="Cupin_1"/>
</dbReference>
<comment type="subcellular location">
    <subcellularLocation>
        <location evidence="1">Secreted</location>
    </subcellularLocation>
</comment>
<accession>A0A4R8Q9L2</accession>
<evidence type="ECO:0000313" key="8">
    <source>
        <dbReference type="EMBL" id="TDZ35272.1"/>
    </source>
</evidence>
<keyword evidence="9" id="KW-1185">Reference proteome</keyword>
<evidence type="ECO:0000259" key="7">
    <source>
        <dbReference type="SMART" id="SM00835"/>
    </source>
</evidence>
<feature type="chain" id="PRO_5020593026" evidence="6">
    <location>
        <begin position="26"/>
        <end position="202"/>
    </location>
</feature>
<dbReference type="Gene3D" id="2.60.120.10">
    <property type="entry name" value="Jelly Rolls"/>
    <property type="match status" value="1"/>
</dbReference>
<dbReference type="InterPro" id="IPR001929">
    <property type="entry name" value="Germin"/>
</dbReference>
<feature type="domain" description="Cupin type-1" evidence="7">
    <location>
        <begin position="66"/>
        <end position="195"/>
    </location>
</feature>
<evidence type="ECO:0000256" key="2">
    <source>
        <dbReference type="ARBA" id="ARBA00007456"/>
    </source>
</evidence>
<reference evidence="8 9" key="1">
    <citation type="submission" date="2018-11" db="EMBL/GenBank/DDBJ databases">
        <title>Genome sequence and assembly of Colletotrichum spinosum.</title>
        <authorList>
            <person name="Gan P."/>
            <person name="Shirasu K."/>
        </authorList>
    </citation>
    <scope>NUCLEOTIDE SEQUENCE [LARGE SCALE GENOMIC DNA]</scope>
    <source>
        <strain evidence="8 9">CBS 515.97</strain>
    </source>
</reference>
<name>A0A4R8Q9L2_9PEZI</name>
<dbReference type="AlphaFoldDB" id="A0A4R8Q9L2"/>
<dbReference type="Pfam" id="PF00190">
    <property type="entry name" value="Cupin_1"/>
    <property type="match status" value="1"/>
</dbReference>
<comment type="caution">
    <text evidence="8">The sequence shown here is derived from an EMBL/GenBank/DDBJ whole genome shotgun (WGS) entry which is preliminary data.</text>
</comment>
<keyword evidence="5" id="KW-0464">Manganese</keyword>
<proteinExistence type="inferred from homology"/>
<dbReference type="EMBL" id="QAPG01000043">
    <property type="protein sequence ID" value="TDZ35272.1"/>
    <property type="molecule type" value="Genomic_DNA"/>
</dbReference>
<comment type="similarity">
    <text evidence="2">Belongs to the germin family.</text>
</comment>
<evidence type="ECO:0000256" key="1">
    <source>
        <dbReference type="ARBA" id="ARBA00004613"/>
    </source>
</evidence>
<evidence type="ECO:0000256" key="6">
    <source>
        <dbReference type="SAM" id="SignalP"/>
    </source>
</evidence>
<evidence type="ECO:0000256" key="4">
    <source>
        <dbReference type="ARBA" id="ARBA00022723"/>
    </source>
</evidence>
<evidence type="ECO:0000313" key="9">
    <source>
        <dbReference type="Proteomes" id="UP000295083"/>
    </source>
</evidence>
<keyword evidence="6" id="KW-0732">Signal</keyword>
<dbReference type="InterPro" id="IPR011051">
    <property type="entry name" value="RmlC_Cupin_sf"/>
</dbReference>
<organism evidence="8 9">
    <name type="scientific">Colletotrichum spinosum</name>
    <dbReference type="NCBI Taxonomy" id="1347390"/>
    <lineage>
        <taxon>Eukaryota</taxon>
        <taxon>Fungi</taxon>
        <taxon>Dikarya</taxon>
        <taxon>Ascomycota</taxon>
        <taxon>Pezizomycotina</taxon>
        <taxon>Sordariomycetes</taxon>
        <taxon>Hypocreomycetidae</taxon>
        <taxon>Glomerellales</taxon>
        <taxon>Glomerellaceae</taxon>
        <taxon>Colletotrichum</taxon>
        <taxon>Colletotrichum orbiculare species complex</taxon>
    </lineage>
</organism>
<dbReference type="SMART" id="SM00835">
    <property type="entry name" value="Cupin_1"/>
    <property type="match status" value="1"/>
</dbReference>
<dbReference type="GO" id="GO:0005576">
    <property type="term" value="C:extracellular region"/>
    <property type="evidence" value="ECO:0007669"/>
    <property type="project" value="UniProtKB-SubCell"/>
</dbReference>
<evidence type="ECO:0000256" key="5">
    <source>
        <dbReference type="ARBA" id="ARBA00023211"/>
    </source>
</evidence>
<sequence>MLTSNTSAKASGFLVLSLHAGLAGATDRTLYPNMVRSPRSSPTELDKFDVLRDDQDWTFDYFAHAYHKNTPGGVVNANAATFPASVGNGMTMAWISLGPCAMLPPHYHARASNYVFSVQGTTGTHMTLENGARIVKTMLDPGVMTIFPQGSLHTMANTGELATAPVRIANGLFDLPASVVAASFGDSSLSAKFAQLRKDIPA</sequence>
<dbReference type="CDD" id="cd02241">
    <property type="entry name" value="cupin_OxOx"/>
    <property type="match status" value="1"/>
</dbReference>
<dbReference type="Proteomes" id="UP000295083">
    <property type="component" value="Unassembled WGS sequence"/>
</dbReference>
<gene>
    <name evidence="8" type="primary">SR1A-1</name>
    <name evidence="8" type="ORF">C8035_v009831</name>
</gene>
<keyword evidence="4" id="KW-0479">Metal-binding</keyword>
<keyword evidence="3" id="KW-0964">Secreted</keyword>
<protein>
    <submittedName>
        <fullName evidence="8">Spherulin-1A</fullName>
    </submittedName>
</protein>
<dbReference type="SUPFAM" id="SSF51182">
    <property type="entry name" value="RmlC-like cupins"/>
    <property type="match status" value="1"/>
</dbReference>
<feature type="signal peptide" evidence="6">
    <location>
        <begin position="1"/>
        <end position="25"/>
    </location>
</feature>
<dbReference type="GO" id="GO:0030145">
    <property type="term" value="F:manganese ion binding"/>
    <property type="evidence" value="ECO:0007669"/>
    <property type="project" value="InterPro"/>
</dbReference>